<dbReference type="VEuPathDB" id="FungiDB:FOC4_g10002754"/>
<protein>
    <submittedName>
        <fullName evidence="1">Related to nitrate assimilation regulatory protein nirA</fullName>
    </submittedName>
</protein>
<dbReference type="OrthoDB" id="426882at2759"/>
<gene>
    <name evidence="1" type="ORF">FRV6_16538</name>
</gene>
<evidence type="ECO:0000313" key="1">
    <source>
        <dbReference type="EMBL" id="SCO92410.1"/>
    </source>
</evidence>
<name>A0A2H3U672_FUSOX</name>
<dbReference type="Proteomes" id="UP000219369">
    <property type="component" value="Unassembled WGS sequence"/>
</dbReference>
<organism evidence="1 2">
    <name type="scientific">Fusarium oxysporum</name>
    <name type="common">Fusarium vascular wilt</name>
    <dbReference type="NCBI Taxonomy" id="5507"/>
    <lineage>
        <taxon>Eukaryota</taxon>
        <taxon>Fungi</taxon>
        <taxon>Dikarya</taxon>
        <taxon>Ascomycota</taxon>
        <taxon>Pezizomycotina</taxon>
        <taxon>Sordariomycetes</taxon>
        <taxon>Hypocreomycetidae</taxon>
        <taxon>Hypocreales</taxon>
        <taxon>Nectriaceae</taxon>
        <taxon>Fusarium</taxon>
        <taxon>Fusarium oxysporum species complex</taxon>
    </lineage>
</organism>
<dbReference type="VEuPathDB" id="FungiDB:HZS61_005692"/>
<reference evidence="2" key="1">
    <citation type="submission" date="2016-09" db="EMBL/GenBank/DDBJ databases">
        <authorList>
            <person name="Guldener U."/>
        </authorList>
    </citation>
    <scope>NUCLEOTIDE SEQUENCE [LARGE SCALE GENOMIC DNA]</scope>
    <source>
        <strain evidence="2">V64-1</strain>
    </source>
</reference>
<dbReference type="VEuPathDB" id="FungiDB:FOC1_g10008764"/>
<dbReference type="EMBL" id="FMJY01000011">
    <property type="protein sequence ID" value="SCO92410.1"/>
    <property type="molecule type" value="Genomic_DNA"/>
</dbReference>
<dbReference type="VEuPathDB" id="FungiDB:FOXG_16637"/>
<dbReference type="InterPro" id="IPR053187">
    <property type="entry name" value="Notoamide_regulator"/>
</dbReference>
<dbReference type="PANTHER" id="PTHR47256">
    <property type="entry name" value="ZN(II)2CYS6 TRANSCRIPTION FACTOR (EUROFUNG)-RELATED"/>
    <property type="match status" value="1"/>
</dbReference>
<evidence type="ECO:0000313" key="2">
    <source>
        <dbReference type="Proteomes" id="UP000219369"/>
    </source>
</evidence>
<proteinExistence type="predicted"/>
<dbReference type="VEuPathDB" id="FungiDB:FOMG_13513"/>
<dbReference type="PANTHER" id="PTHR47256:SF1">
    <property type="entry name" value="ZN(II)2CYS6 TRANSCRIPTION FACTOR (EUROFUNG)"/>
    <property type="match status" value="1"/>
</dbReference>
<dbReference type="AlphaFoldDB" id="A0A2H3U672"/>
<sequence length="393" mass="45053">MNHRSRFWNPRTLGYQFLAEARRLWELEIGRARLTTIQAAIVLSIVYDANGSDEVGRAYLTQAVAAAHGMKLFSAHVMTSDDREYNARAVTAWGLFGLQAVHSFHVFKAPLLDMPPSIPLPDPSQQDDCYGDFWLRYPSSKVPVPVNYSNTFKAVSEFRVIMNDVAAIFFSDFQVTPDVTIDRIQGFCIRLDTWHRNLPQDLKPREICFPWQLKLDMHYYHLTIFLLETLCKISTSAIHDQSVQKALSDAKVKMETLLRLYYLRHGFESYDIFLISLLSFLGFMHIKSLKSAEAMELESRRSTVVLMAKGLRDQSQSCFLAALVFRVLKAKMGRDSQFLLKEVDVGEEDGEEEVVMADQVHSSWPIDIEWIDTDPDKQRLGNLIKETKGLRVC</sequence>
<dbReference type="CDD" id="cd12148">
    <property type="entry name" value="fungal_TF_MHR"/>
    <property type="match status" value="1"/>
</dbReference>
<accession>A0A2H3U672</accession>
<dbReference type="VEuPathDB" id="FungiDB:FOIG_14657"/>
<dbReference type="VEuPathDB" id="FungiDB:FOZG_16496"/>